<evidence type="ECO:0000256" key="4">
    <source>
        <dbReference type="ARBA" id="ARBA00023136"/>
    </source>
</evidence>
<evidence type="ECO:0000256" key="2">
    <source>
        <dbReference type="ARBA" id="ARBA00006275"/>
    </source>
</evidence>
<dbReference type="PROSITE" id="PS51257">
    <property type="entry name" value="PROKAR_LIPOPROTEIN"/>
    <property type="match status" value="1"/>
</dbReference>
<dbReference type="Gene3D" id="1.25.40.390">
    <property type="match status" value="1"/>
</dbReference>
<dbReference type="InterPro" id="IPR012944">
    <property type="entry name" value="SusD_RagB_dom"/>
</dbReference>
<evidence type="ECO:0000313" key="10">
    <source>
        <dbReference type="Proteomes" id="UP000185003"/>
    </source>
</evidence>
<dbReference type="InterPro" id="IPR011990">
    <property type="entry name" value="TPR-like_helical_dom_sf"/>
</dbReference>
<comment type="subcellular location">
    <subcellularLocation>
        <location evidence="1">Cell outer membrane</location>
    </subcellularLocation>
</comment>
<evidence type="ECO:0000259" key="8">
    <source>
        <dbReference type="Pfam" id="PF14322"/>
    </source>
</evidence>
<evidence type="ECO:0000313" key="9">
    <source>
        <dbReference type="EMBL" id="SIO36749.1"/>
    </source>
</evidence>
<dbReference type="OrthoDB" id="993981at2"/>
<reference evidence="9 10" key="1">
    <citation type="submission" date="2016-11" db="EMBL/GenBank/DDBJ databases">
        <authorList>
            <person name="Jaros S."/>
            <person name="Januszkiewicz K."/>
            <person name="Wedrychowicz H."/>
        </authorList>
    </citation>
    <scope>NUCLEOTIDE SEQUENCE [LARGE SCALE GENOMIC DNA]</scope>
    <source>
        <strain evidence="9 10">DSM 24787</strain>
    </source>
</reference>
<dbReference type="Proteomes" id="UP000185003">
    <property type="component" value="Unassembled WGS sequence"/>
</dbReference>
<sequence length="516" mass="57782">MKRILSFFSILTILISSCNSAFLDLTPEDQVSSASFFRTEEQFRSALATAYQPLRDVISYDYYGAEMRSDNTHYEFYSIDRGPAYLERENIADFLDVSTNSYTNNLYYQPYKGISRCNIVLDRIAASSLSDAAKADIEGQAKFLRAWYYFKLVRYFGGVPLFLKEVRTREESYLTRSTADQVYASIIADAKDAITKLANPVFPQSGVATKGAATMLLAEVYMTQKNYPEAEPLLRNILTMGYSLLPVYADVFKTANKNSRESIFEVQYLQGNQGQQSNFIYIFLPKCTNTTVLTGVATNNTSSAGGGWNTPTKDMINAYEAGDKRKDASIAVAEGSYNASLVFTPTALKSIVNYVPPAGKIGVPFIKKYLNPHTVANNTNDNWPVYRYADALLLLAECLNERNKAGEALPYLTEVRDRAFGAGVSPVTTTDQALLRDIIAHERRVELAFENHRWHDLVRTDKAIAVMTAHAVALKAEFPYLPANSYQIDKNKLLFPIPFNERSLNPALTQNDGYTN</sequence>
<name>A0A1N6IXN7_9BACT</name>
<gene>
    <name evidence="9" type="ORF">SAMN04488055_3436</name>
</gene>
<feature type="chain" id="PRO_5012275031" evidence="6">
    <location>
        <begin position="22"/>
        <end position="516"/>
    </location>
</feature>
<dbReference type="Pfam" id="PF14322">
    <property type="entry name" value="SusD-like_3"/>
    <property type="match status" value="1"/>
</dbReference>
<dbReference type="GO" id="GO:0009279">
    <property type="term" value="C:cell outer membrane"/>
    <property type="evidence" value="ECO:0007669"/>
    <property type="project" value="UniProtKB-SubCell"/>
</dbReference>
<proteinExistence type="inferred from homology"/>
<dbReference type="EMBL" id="FSRA01000002">
    <property type="protein sequence ID" value="SIO36749.1"/>
    <property type="molecule type" value="Genomic_DNA"/>
</dbReference>
<dbReference type="InterPro" id="IPR033985">
    <property type="entry name" value="SusD-like_N"/>
</dbReference>
<feature type="domain" description="RagB/SusD" evidence="7">
    <location>
        <begin position="261"/>
        <end position="514"/>
    </location>
</feature>
<keyword evidence="3 6" id="KW-0732">Signal</keyword>
<accession>A0A1N6IXN7</accession>
<dbReference type="STRING" id="536979.SAMN04488055_3436"/>
<protein>
    <submittedName>
        <fullName evidence="9">Starch-binding associating with outer membrane</fullName>
    </submittedName>
</protein>
<evidence type="ECO:0000256" key="1">
    <source>
        <dbReference type="ARBA" id="ARBA00004442"/>
    </source>
</evidence>
<evidence type="ECO:0000256" key="6">
    <source>
        <dbReference type="SAM" id="SignalP"/>
    </source>
</evidence>
<comment type="similarity">
    <text evidence="2">Belongs to the SusD family.</text>
</comment>
<evidence type="ECO:0000259" key="7">
    <source>
        <dbReference type="Pfam" id="PF07980"/>
    </source>
</evidence>
<dbReference type="RefSeq" id="WP_074240679.1">
    <property type="nucleotide sequence ID" value="NZ_FSRA01000002.1"/>
</dbReference>
<feature type="signal peptide" evidence="6">
    <location>
        <begin position="1"/>
        <end position="21"/>
    </location>
</feature>
<keyword evidence="10" id="KW-1185">Reference proteome</keyword>
<dbReference type="Pfam" id="PF07980">
    <property type="entry name" value="SusD_RagB"/>
    <property type="match status" value="1"/>
</dbReference>
<keyword evidence="4" id="KW-0472">Membrane</keyword>
<dbReference type="CDD" id="cd08977">
    <property type="entry name" value="SusD"/>
    <property type="match status" value="1"/>
</dbReference>
<evidence type="ECO:0000256" key="5">
    <source>
        <dbReference type="ARBA" id="ARBA00023237"/>
    </source>
</evidence>
<dbReference type="AlphaFoldDB" id="A0A1N6IXN7"/>
<feature type="domain" description="SusD-like N-terminal" evidence="8">
    <location>
        <begin position="22"/>
        <end position="222"/>
    </location>
</feature>
<evidence type="ECO:0000256" key="3">
    <source>
        <dbReference type="ARBA" id="ARBA00022729"/>
    </source>
</evidence>
<keyword evidence="5" id="KW-0998">Cell outer membrane</keyword>
<organism evidence="9 10">
    <name type="scientific">Chitinophaga niabensis</name>
    <dbReference type="NCBI Taxonomy" id="536979"/>
    <lineage>
        <taxon>Bacteria</taxon>
        <taxon>Pseudomonadati</taxon>
        <taxon>Bacteroidota</taxon>
        <taxon>Chitinophagia</taxon>
        <taxon>Chitinophagales</taxon>
        <taxon>Chitinophagaceae</taxon>
        <taxon>Chitinophaga</taxon>
    </lineage>
</organism>
<dbReference type="SUPFAM" id="SSF48452">
    <property type="entry name" value="TPR-like"/>
    <property type="match status" value="1"/>
</dbReference>